<dbReference type="EMBL" id="MBFR01000087">
    <property type="protein sequence ID" value="PVU94516.1"/>
    <property type="molecule type" value="Genomic_DNA"/>
</dbReference>
<accession>A0A2T9YQD0</accession>
<protein>
    <submittedName>
        <fullName evidence="1">Uncharacterized protein</fullName>
    </submittedName>
</protein>
<reference evidence="1 2" key="1">
    <citation type="journal article" date="2018" name="MBio">
        <title>Comparative Genomics Reveals the Core Gene Toolbox for the Fungus-Insect Symbiosis.</title>
        <authorList>
            <person name="Wang Y."/>
            <person name="Stata M."/>
            <person name="Wang W."/>
            <person name="Stajich J.E."/>
            <person name="White M.M."/>
            <person name="Moncalvo J.M."/>
        </authorList>
    </citation>
    <scope>NUCLEOTIDE SEQUENCE [LARGE SCALE GENOMIC DNA]</scope>
    <source>
        <strain evidence="1 2">SWE-8-4</strain>
    </source>
</reference>
<evidence type="ECO:0000313" key="1">
    <source>
        <dbReference type="EMBL" id="PVU94516.1"/>
    </source>
</evidence>
<dbReference type="Proteomes" id="UP000245383">
    <property type="component" value="Unassembled WGS sequence"/>
</dbReference>
<dbReference type="AlphaFoldDB" id="A0A2T9YQD0"/>
<evidence type="ECO:0000313" key="2">
    <source>
        <dbReference type="Proteomes" id="UP000245383"/>
    </source>
</evidence>
<comment type="caution">
    <text evidence="1">The sequence shown here is derived from an EMBL/GenBank/DDBJ whole genome shotgun (WGS) entry which is preliminary data.</text>
</comment>
<sequence>MSADDEFVEVRSEKSYGNDDDISYMGYDEEIDNDGTHGLVRAIVSIEDDTSLPHVNANRASIGKWKCWSWNWVYIPGLDYNNWVWNDTPYNAAMVCCKCICWVCFSSMDSNTHSVLY</sequence>
<dbReference type="OrthoDB" id="10588021at2759"/>
<gene>
    <name evidence="1" type="ORF">BB561_002493</name>
</gene>
<organism evidence="1 2">
    <name type="scientific">Smittium simulii</name>
    <dbReference type="NCBI Taxonomy" id="133385"/>
    <lineage>
        <taxon>Eukaryota</taxon>
        <taxon>Fungi</taxon>
        <taxon>Fungi incertae sedis</taxon>
        <taxon>Zoopagomycota</taxon>
        <taxon>Kickxellomycotina</taxon>
        <taxon>Harpellomycetes</taxon>
        <taxon>Harpellales</taxon>
        <taxon>Legeriomycetaceae</taxon>
        <taxon>Smittium</taxon>
    </lineage>
</organism>
<proteinExistence type="predicted"/>
<keyword evidence="2" id="KW-1185">Reference proteome</keyword>
<name>A0A2T9YQD0_9FUNG</name>